<feature type="modified residue" description="4-aspartylphosphate" evidence="3">
    <location>
        <position position="58"/>
    </location>
</feature>
<dbReference type="PANTHER" id="PTHR43214:SF43">
    <property type="entry name" value="TWO-COMPONENT RESPONSE REGULATOR"/>
    <property type="match status" value="1"/>
</dbReference>
<dbReference type="Gene3D" id="3.40.50.2300">
    <property type="match status" value="1"/>
</dbReference>
<dbReference type="Pfam" id="PF00196">
    <property type="entry name" value="GerE"/>
    <property type="match status" value="1"/>
</dbReference>
<evidence type="ECO:0000313" key="7">
    <source>
        <dbReference type="Proteomes" id="UP000028007"/>
    </source>
</evidence>
<dbReference type="AlphaFoldDB" id="A0A081PGK3"/>
<feature type="domain" description="Response regulatory" evidence="5">
    <location>
        <begin position="7"/>
        <end position="123"/>
    </location>
</feature>
<dbReference type="SUPFAM" id="SSF52172">
    <property type="entry name" value="CheY-like"/>
    <property type="match status" value="1"/>
</dbReference>
<dbReference type="PROSITE" id="PS50110">
    <property type="entry name" value="RESPONSE_REGULATORY"/>
    <property type="match status" value="1"/>
</dbReference>
<dbReference type="SMART" id="SM00421">
    <property type="entry name" value="HTH_LUXR"/>
    <property type="match status" value="1"/>
</dbReference>
<gene>
    <name evidence="6" type="ORF">N180_06195</name>
</gene>
<dbReference type="GO" id="GO:0000160">
    <property type="term" value="P:phosphorelay signal transduction system"/>
    <property type="evidence" value="ECO:0007669"/>
    <property type="project" value="InterPro"/>
</dbReference>
<evidence type="ECO:0000259" key="4">
    <source>
        <dbReference type="PROSITE" id="PS50043"/>
    </source>
</evidence>
<dbReference type="PRINTS" id="PR00038">
    <property type="entry name" value="HTHLUXR"/>
</dbReference>
<dbReference type="PROSITE" id="PS50043">
    <property type="entry name" value="HTH_LUXR_2"/>
    <property type="match status" value="1"/>
</dbReference>
<dbReference type="CDD" id="cd17535">
    <property type="entry name" value="REC_NarL-like"/>
    <property type="match status" value="1"/>
</dbReference>
<evidence type="ECO:0000313" key="6">
    <source>
        <dbReference type="EMBL" id="KEQ29826.1"/>
    </source>
</evidence>
<evidence type="ECO:0000256" key="2">
    <source>
        <dbReference type="ARBA" id="ARBA00023125"/>
    </source>
</evidence>
<keyword evidence="7" id="KW-1185">Reference proteome</keyword>
<evidence type="ECO:0000256" key="1">
    <source>
        <dbReference type="ARBA" id="ARBA00022553"/>
    </source>
</evidence>
<dbReference type="Proteomes" id="UP000028007">
    <property type="component" value="Unassembled WGS sequence"/>
</dbReference>
<dbReference type="InterPro" id="IPR011006">
    <property type="entry name" value="CheY-like_superfamily"/>
</dbReference>
<dbReference type="GO" id="GO:0003677">
    <property type="term" value="F:DNA binding"/>
    <property type="evidence" value="ECO:0007669"/>
    <property type="project" value="UniProtKB-KW"/>
</dbReference>
<evidence type="ECO:0000259" key="5">
    <source>
        <dbReference type="PROSITE" id="PS50110"/>
    </source>
</evidence>
<protein>
    <submittedName>
        <fullName evidence="6">LuxR family transcriptional regulator</fullName>
    </submittedName>
</protein>
<reference evidence="6 7" key="1">
    <citation type="journal article" date="1992" name="Int. J. Syst. Bacteriol.">
        <title>Sphingobacterium antarcticus sp. nov. a Psychrotrophic Bacterium from the Soils of Schirmacher Oasis, Antarctica.</title>
        <authorList>
            <person name="Shivaji S."/>
            <person name="Ray M.K."/>
            <person name="Rao N.S."/>
            <person name="Saiserr L."/>
            <person name="Jagannadham M.V."/>
            <person name="Kumar G.S."/>
            <person name="Reddy G."/>
            <person name="Bhargava P.M."/>
        </authorList>
    </citation>
    <scope>NUCLEOTIDE SEQUENCE [LARGE SCALE GENOMIC DNA]</scope>
    <source>
        <strain evidence="6 7">4BY</strain>
    </source>
</reference>
<sequence length="212" mass="23405">MFAKQVNLVIVDDHPLIIQGLKALLSSHEQLNVLASFTKGQDVIAFLLGQEVDVVILDISLPDCNGMDICREIKTMAPATRVIALTNHNERSLIMQMLQNGANGYLLKNASSEELISSITQVMNGQLSFSTGIEEIITQPAVYEQGPVPKLTRRELEVLKLIAAGETSTVIADRLCVSPLTIEMHRRNLLQKFKAKNVAVLIRMSFQLGLIK</sequence>
<dbReference type="PANTHER" id="PTHR43214">
    <property type="entry name" value="TWO-COMPONENT RESPONSE REGULATOR"/>
    <property type="match status" value="1"/>
</dbReference>
<keyword evidence="1 3" id="KW-0597">Phosphoprotein</keyword>
<dbReference type="SMART" id="SM00448">
    <property type="entry name" value="REC"/>
    <property type="match status" value="1"/>
</dbReference>
<dbReference type="Pfam" id="PF00072">
    <property type="entry name" value="Response_reg"/>
    <property type="match status" value="1"/>
</dbReference>
<dbReference type="InterPro" id="IPR000792">
    <property type="entry name" value="Tscrpt_reg_LuxR_C"/>
</dbReference>
<dbReference type="InterPro" id="IPR058245">
    <property type="entry name" value="NreC/VraR/RcsB-like_REC"/>
</dbReference>
<dbReference type="RefSeq" id="WP_037441386.1">
    <property type="nucleotide sequence ID" value="NZ_JNFF01000062.1"/>
</dbReference>
<name>A0A081PGK3_9SPHI</name>
<dbReference type="InterPro" id="IPR039420">
    <property type="entry name" value="WalR-like"/>
</dbReference>
<dbReference type="PROSITE" id="PS00622">
    <property type="entry name" value="HTH_LUXR_1"/>
    <property type="match status" value="1"/>
</dbReference>
<organism evidence="6 7">
    <name type="scientific">Pedobacter antarcticus 4BY</name>
    <dbReference type="NCBI Taxonomy" id="1358423"/>
    <lineage>
        <taxon>Bacteria</taxon>
        <taxon>Pseudomonadati</taxon>
        <taxon>Bacteroidota</taxon>
        <taxon>Sphingobacteriia</taxon>
        <taxon>Sphingobacteriales</taxon>
        <taxon>Sphingobacteriaceae</taxon>
        <taxon>Pedobacter</taxon>
    </lineage>
</organism>
<accession>A0A081PGK3</accession>
<dbReference type="InterPro" id="IPR016032">
    <property type="entry name" value="Sig_transdc_resp-reg_C-effctor"/>
</dbReference>
<evidence type="ECO:0000256" key="3">
    <source>
        <dbReference type="PROSITE-ProRule" id="PRU00169"/>
    </source>
</evidence>
<dbReference type="OrthoDB" id="9797341at2"/>
<dbReference type="InterPro" id="IPR001789">
    <property type="entry name" value="Sig_transdc_resp-reg_receiver"/>
</dbReference>
<keyword evidence="2" id="KW-0238">DNA-binding</keyword>
<dbReference type="GO" id="GO:0006355">
    <property type="term" value="P:regulation of DNA-templated transcription"/>
    <property type="evidence" value="ECO:0007669"/>
    <property type="project" value="InterPro"/>
</dbReference>
<dbReference type="eggNOG" id="COG2197">
    <property type="taxonomic scope" value="Bacteria"/>
</dbReference>
<dbReference type="CDD" id="cd06170">
    <property type="entry name" value="LuxR_C_like"/>
    <property type="match status" value="1"/>
</dbReference>
<proteinExistence type="predicted"/>
<dbReference type="SUPFAM" id="SSF46894">
    <property type="entry name" value="C-terminal effector domain of the bipartite response regulators"/>
    <property type="match status" value="1"/>
</dbReference>
<dbReference type="EMBL" id="JNFF01000062">
    <property type="protein sequence ID" value="KEQ29826.1"/>
    <property type="molecule type" value="Genomic_DNA"/>
</dbReference>
<feature type="domain" description="HTH luxR-type" evidence="4">
    <location>
        <begin position="144"/>
        <end position="209"/>
    </location>
</feature>
<comment type="caution">
    <text evidence="6">The sequence shown here is derived from an EMBL/GenBank/DDBJ whole genome shotgun (WGS) entry which is preliminary data.</text>
</comment>